<organism evidence="2 3">
    <name type="scientific">Vibrio comitans NBRC 102076</name>
    <dbReference type="NCBI Taxonomy" id="1219078"/>
    <lineage>
        <taxon>Bacteria</taxon>
        <taxon>Pseudomonadati</taxon>
        <taxon>Pseudomonadota</taxon>
        <taxon>Gammaproteobacteria</taxon>
        <taxon>Vibrionales</taxon>
        <taxon>Vibrionaceae</taxon>
        <taxon>Vibrio</taxon>
    </lineage>
</organism>
<feature type="signal peptide" evidence="1">
    <location>
        <begin position="1"/>
        <end position="21"/>
    </location>
</feature>
<evidence type="ECO:0000313" key="2">
    <source>
        <dbReference type="EMBL" id="GEA61522.1"/>
    </source>
</evidence>
<evidence type="ECO:0000313" key="3">
    <source>
        <dbReference type="Proteomes" id="UP000318242"/>
    </source>
</evidence>
<evidence type="ECO:0000256" key="1">
    <source>
        <dbReference type="SAM" id="SignalP"/>
    </source>
</evidence>
<comment type="caution">
    <text evidence="2">The sequence shown here is derived from an EMBL/GenBank/DDBJ whole genome shotgun (WGS) entry which is preliminary data.</text>
</comment>
<reference evidence="2 3" key="1">
    <citation type="submission" date="2019-06" db="EMBL/GenBank/DDBJ databases">
        <title>Whole genome shotgun sequence of Vibrio comitans NBRC 102076.</title>
        <authorList>
            <person name="Hosoyama A."/>
            <person name="Uohara A."/>
            <person name="Ohji S."/>
            <person name="Ichikawa N."/>
        </authorList>
    </citation>
    <scope>NUCLEOTIDE SEQUENCE [LARGE SCALE GENOMIC DNA]</scope>
    <source>
        <strain evidence="2 3">NBRC 102076</strain>
    </source>
</reference>
<keyword evidence="3" id="KW-1185">Reference proteome</keyword>
<feature type="chain" id="PRO_5021327922" evidence="1">
    <location>
        <begin position="22"/>
        <end position="181"/>
    </location>
</feature>
<sequence>MRLFRLFFLASFSLLAWPLLAATSPTWYYPFISAQYPSWSVTDFRQSGEWFDCAEDDKPLFCKDSVKIHHTPMYAEITFDHALEPVLDLHGEFSLSYFNNLQLGLRQDGFQLIKVVIDDVTLDVELALINKSETEVDREVLHLINRYPATQPRELYWRSADQKRYALWRSDKDVIQITYTQ</sequence>
<accession>A0A4Y3IQW0</accession>
<dbReference type="AlphaFoldDB" id="A0A4Y3IQW0"/>
<protein>
    <submittedName>
        <fullName evidence="2">Uncharacterized protein</fullName>
    </submittedName>
</protein>
<dbReference type="EMBL" id="BJLH01000012">
    <property type="protein sequence ID" value="GEA61522.1"/>
    <property type="molecule type" value="Genomic_DNA"/>
</dbReference>
<keyword evidence="1" id="KW-0732">Signal</keyword>
<dbReference type="Proteomes" id="UP000318242">
    <property type="component" value="Unassembled WGS sequence"/>
</dbReference>
<name>A0A4Y3IQW0_9VIBR</name>
<gene>
    <name evidence="2" type="ORF">VCO01S_27150</name>
</gene>
<dbReference type="OrthoDB" id="5872987at2"/>
<proteinExistence type="predicted"/>